<dbReference type="PIRSF" id="PIRSF030820">
    <property type="entry name" value="UCP030820"/>
    <property type="match status" value="1"/>
</dbReference>
<evidence type="ECO:0000313" key="2">
    <source>
        <dbReference type="Proteomes" id="UP000690515"/>
    </source>
</evidence>
<dbReference type="RefSeq" id="WP_215819303.1">
    <property type="nucleotide sequence ID" value="NZ_JAGSOY010000015.1"/>
</dbReference>
<proteinExistence type="predicted"/>
<evidence type="ECO:0000313" key="1">
    <source>
        <dbReference type="EMBL" id="MBU2711142.1"/>
    </source>
</evidence>
<reference evidence="1 2" key="1">
    <citation type="submission" date="2021-04" db="EMBL/GenBank/DDBJ databases">
        <authorList>
            <person name="Pira H."/>
            <person name="Risdian C."/>
            <person name="Wink J."/>
        </authorList>
    </citation>
    <scope>NUCLEOTIDE SEQUENCE [LARGE SCALE GENOMIC DNA]</scope>
    <source>
        <strain evidence="1 2">WH53</strain>
    </source>
</reference>
<dbReference type="Pfam" id="PF06073">
    <property type="entry name" value="DUF934"/>
    <property type="match status" value="1"/>
</dbReference>
<dbReference type="InterPro" id="IPR008318">
    <property type="entry name" value="UCP030820"/>
</dbReference>
<dbReference type="EMBL" id="JAGSOY010000015">
    <property type="protein sequence ID" value="MBU2711142.1"/>
    <property type="molecule type" value="Genomic_DNA"/>
</dbReference>
<sequence>MPVIIKNQKVISDTYTFYSSYTSGDVLAERSIIPIDDFLANPTQFEQHSGSLGVWLDSHHEPEVLSSYIHQLAVIAINFPSFTDGRGYSIARVLRERLGYQGELRAVGDILHDQLFYLKRCGFDAFKLHAEKDPEEALRGLNAFSISYQGASDHPQPLFRRRLH</sequence>
<name>A0ABS5ZAQ8_9GAMM</name>
<organism evidence="1 2">
    <name type="scientific">Zooshikella harenae</name>
    <dbReference type="NCBI Taxonomy" id="2827238"/>
    <lineage>
        <taxon>Bacteria</taxon>
        <taxon>Pseudomonadati</taxon>
        <taxon>Pseudomonadota</taxon>
        <taxon>Gammaproteobacteria</taxon>
        <taxon>Oceanospirillales</taxon>
        <taxon>Zooshikellaceae</taxon>
        <taxon>Zooshikella</taxon>
    </lineage>
</organism>
<accession>A0ABS5ZAQ8</accession>
<protein>
    <submittedName>
        <fullName evidence="1">DUF934 domain-containing protein</fullName>
    </submittedName>
</protein>
<keyword evidence="2" id="KW-1185">Reference proteome</keyword>
<dbReference type="Proteomes" id="UP000690515">
    <property type="component" value="Unassembled WGS sequence"/>
</dbReference>
<gene>
    <name evidence="1" type="ORF">KCG35_08725</name>
</gene>
<comment type="caution">
    <text evidence="1">The sequence shown here is derived from an EMBL/GenBank/DDBJ whole genome shotgun (WGS) entry which is preliminary data.</text>
</comment>